<accession>A0ABN1A9W1</accession>
<evidence type="ECO:0000313" key="2">
    <source>
        <dbReference type="EMBL" id="GAA0471196.1"/>
    </source>
</evidence>
<reference evidence="2 3" key="1">
    <citation type="journal article" date="2019" name="Int. J. Syst. Evol. Microbiol.">
        <title>The Global Catalogue of Microorganisms (GCM) 10K type strain sequencing project: providing services to taxonomists for standard genome sequencing and annotation.</title>
        <authorList>
            <consortium name="The Broad Institute Genomics Platform"/>
            <consortium name="The Broad Institute Genome Sequencing Center for Infectious Disease"/>
            <person name="Wu L."/>
            <person name="Ma J."/>
        </authorList>
    </citation>
    <scope>NUCLEOTIDE SEQUENCE [LARGE SCALE GENOMIC DNA]</scope>
    <source>
        <strain evidence="2 3">JCM 10649</strain>
    </source>
</reference>
<dbReference type="RefSeq" id="WP_344091869.1">
    <property type="nucleotide sequence ID" value="NZ_BAAAHB010000039.1"/>
</dbReference>
<comment type="caution">
    <text evidence="2">The sequence shown here is derived from an EMBL/GenBank/DDBJ whole genome shotgun (WGS) entry which is preliminary data.</text>
</comment>
<dbReference type="Proteomes" id="UP001499895">
    <property type="component" value="Unassembled WGS sequence"/>
</dbReference>
<organism evidence="2 3">
    <name type="scientific">Streptomyces stramineus</name>
    <dbReference type="NCBI Taxonomy" id="173861"/>
    <lineage>
        <taxon>Bacteria</taxon>
        <taxon>Bacillati</taxon>
        <taxon>Actinomycetota</taxon>
        <taxon>Actinomycetes</taxon>
        <taxon>Kitasatosporales</taxon>
        <taxon>Streptomycetaceae</taxon>
        <taxon>Streptomyces</taxon>
    </lineage>
</organism>
<keyword evidence="1" id="KW-0732">Signal</keyword>
<evidence type="ECO:0000313" key="3">
    <source>
        <dbReference type="Proteomes" id="UP001499895"/>
    </source>
</evidence>
<dbReference type="EMBL" id="BAAAHB010000039">
    <property type="protein sequence ID" value="GAA0471196.1"/>
    <property type="molecule type" value="Genomic_DNA"/>
</dbReference>
<feature type="signal peptide" evidence="1">
    <location>
        <begin position="1"/>
        <end position="26"/>
    </location>
</feature>
<name>A0ABN1A9W1_9ACTN</name>
<gene>
    <name evidence="2" type="ORF">GCM10009544_36570</name>
</gene>
<keyword evidence="3" id="KW-1185">Reference proteome</keyword>
<proteinExistence type="predicted"/>
<protein>
    <recommendedName>
        <fullName evidence="4">Peptidase inhibitor</fullName>
    </recommendedName>
</protein>
<evidence type="ECO:0000256" key="1">
    <source>
        <dbReference type="SAM" id="SignalP"/>
    </source>
</evidence>
<sequence>MVRRSIALRLALAGALALGATGLAQAGSGTGSHAQARALEPACPPPGGGTCYFEWYDASGNRTVELNPQIGACYNTSSAGAVRGTNKTNRTVHLWPTGNCSGSATALVGSGLSWNDPSHRYYSYRPIR</sequence>
<feature type="chain" id="PRO_5047042075" description="Peptidase inhibitor" evidence="1">
    <location>
        <begin position="27"/>
        <end position="128"/>
    </location>
</feature>
<evidence type="ECO:0008006" key="4">
    <source>
        <dbReference type="Google" id="ProtNLM"/>
    </source>
</evidence>